<dbReference type="AlphaFoldDB" id="A0A2N5J1J5"/>
<evidence type="ECO:0000256" key="2">
    <source>
        <dbReference type="ARBA" id="ARBA00023002"/>
    </source>
</evidence>
<reference evidence="4 5" key="1">
    <citation type="submission" date="2017-07" db="EMBL/GenBank/DDBJ databases">
        <title>Bifidobacterium novel species.</title>
        <authorList>
            <person name="Lugli G.A."/>
            <person name="Milani C."/>
            <person name="Duranti S."/>
            <person name="Mangifesta M."/>
        </authorList>
    </citation>
    <scope>NUCLEOTIDE SEQUENCE [LARGE SCALE GENOMIC DNA]</scope>
    <source>
        <strain evidence="5">Goo31D</strain>
    </source>
</reference>
<sequence>MTTLITGATGGIGRELALLCAQHDDDLVITGRDADKLAVLKTTLEHDLDAHVVAVTIDLAHPGAAQRLHRFARERGIVVDTLINDAGFGDWSAFLDMDEERMRAMMQVNMVALAELMRLFGADMRARGHGRILNIASVAATTPGPYMAMYYATKAFVRSLGEAVSYELRSTGVTVTTVCPGPVTTGFEAAAHMKGKNFYTLPLFKPSTPERTAAFAYAKMQAGSTLAYQGALAKMTSFGVRLVPRVLAAALAAKLNGGDPACQTDDDRR</sequence>
<evidence type="ECO:0000256" key="1">
    <source>
        <dbReference type="ARBA" id="ARBA00006484"/>
    </source>
</evidence>
<name>A0A2N5J1J5_9BIFI</name>
<protein>
    <submittedName>
        <fullName evidence="4">Short-chain dehydrogenase</fullName>
    </submittedName>
</protein>
<dbReference type="Proteomes" id="UP000234935">
    <property type="component" value="Unassembled WGS sequence"/>
</dbReference>
<organism evidence="4 5">
    <name type="scientific">Bifidobacterium anseris</name>
    <dbReference type="NCBI Taxonomy" id="2020963"/>
    <lineage>
        <taxon>Bacteria</taxon>
        <taxon>Bacillati</taxon>
        <taxon>Actinomycetota</taxon>
        <taxon>Actinomycetes</taxon>
        <taxon>Bifidobacteriales</taxon>
        <taxon>Bifidobacteriaceae</taxon>
        <taxon>Bifidobacterium</taxon>
    </lineage>
</organism>
<dbReference type="RefSeq" id="WP_026645038.1">
    <property type="nucleotide sequence ID" value="NZ_NMYC01000001.1"/>
</dbReference>
<proteinExistence type="inferred from homology"/>
<dbReference type="GO" id="GO:0016020">
    <property type="term" value="C:membrane"/>
    <property type="evidence" value="ECO:0007669"/>
    <property type="project" value="TreeGrafter"/>
</dbReference>
<dbReference type="PIRSF" id="PIRSF000126">
    <property type="entry name" value="11-beta-HSD1"/>
    <property type="match status" value="1"/>
</dbReference>
<keyword evidence="5" id="KW-1185">Reference proteome</keyword>
<dbReference type="PANTHER" id="PTHR44196">
    <property type="entry name" value="DEHYDROGENASE/REDUCTASE SDR FAMILY MEMBER 7B"/>
    <property type="match status" value="1"/>
</dbReference>
<dbReference type="SUPFAM" id="SSF51735">
    <property type="entry name" value="NAD(P)-binding Rossmann-fold domains"/>
    <property type="match status" value="1"/>
</dbReference>
<gene>
    <name evidence="4" type="ORF">CGZ88_0240</name>
</gene>
<dbReference type="OrthoDB" id="9797538at2"/>
<comment type="caution">
    <text evidence="4">The sequence shown here is derived from an EMBL/GenBank/DDBJ whole genome shotgun (WGS) entry which is preliminary data.</text>
</comment>
<evidence type="ECO:0000313" key="5">
    <source>
        <dbReference type="Proteomes" id="UP000234935"/>
    </source>
</evidence>
<evidence type="ECO:0000313" key="4">
    <source>
        <dbReference type="EMBL" id="PLS28078.1"/>
    </source>
</evidence>
<dbReference type="PRINTS" id="PR00080">
    <property type="entry name" value="SDRFAMILY"/>
</dbReference>
<dbReference type="Gene3D" id="3.40.50.720">
    <property type="entry name" value="NAD(P)-binding Rossmann-like Domain"/>
    <property type="match status" value="1"/>
</dbReference>
<evidence type="ECO:0000256" key="3">
    <source>
        <dbReference type="RuleBase" id="RU000363"/>
    </source>
</evidence>
<dbReference type="InterPro" id="IPR036291">
    <property type="entry name" value="NAD(P)-bd_dom_sf"/>
</dbReference>
<dbReference type="EMBL" id="NMYC01000001">
    <property type="protein sequence ID" value="PLS28078.1"/>
    <property type="molecule type" value="Genomic_DNA"/>
</dbReference>
<dbReference type="PRINTS" id="PR00081">
    <property type="entry name" value="GDHRDH"/>
</dbReference>
<keyword evidence="2" id="KW-0560">Oxidoreductase</keyword>
<dbReference type="CDD" id="cd05233">
    <property type="entry name" value="SDR_c"/>
    <property type="match status" value="1"/>
</dbReference>
<dbReference type="GO" id="GO:0016491">
    <property type="term" value="F:oxidoreductase activity"/>
    <property type="evidence" value="ECO:0007669"/>
    <property type="project" value="UniProtKB-KW"/>
</dbReference>
<dbReference type="Pfam" id="PF00106">
    <property type="entry name" value="adh_short"/>
    <property type="match status" value="1"/>
</dbReference>
<accession>A0A2N5J1J5</accession>
<comment type="similarity">
    <text evidence="1 3">Belongs to the short-chain dehydrogenases/reductases (SDR) family.</text>
</comment>
<dbReference type="PANTHER" id="PTHR44196:SF2">
    <property type="entry name" value="SHORT-CHAIN DEHYDROGENASE-RELATED"/>
    <property type="match status" value="1"/>
</dbReference>
<dbReference type="InterPro" id="IPR002347">
    <property type="entry name" value="SDR_fam"/>
</dbReference>